<reference evidence="11" key="1">
    <citation type="journal article" date="2010" name="Science">
        <title>Plasticity of animal genome architecture unmasked by rapid evolution of a pelagic tunicate.</title>
        <authorList>
            <person name="Denoeud F."/>
            <person name="Henriet S."/>
            <person name="Mungpakdee S."/>
            <person name="Aury J.M."/>
            <person name="Da Silva C."/>
            <person name="Brinkmann H."/>
            <person name="Mikhaleva J."/>
            <person name="Olsen L.C."/>
            <person name="Jubin C."/>
            <person name="Canestro C."/>
            <person name="Bouquet J.M."/>
            <person name="Danks G."/>
            <person name="Poulain J."/>
            <person name="Campsteijn C."/>
            <person name="Adamski M."/>
            <person name="Cross I."/>
            <person name="Yadetie F."/>
            <person name="Muffato M."/>
            <person name="Louis A."/>
            <person name="Butcher S."/>
            <person name="Tsagkogeorga G."/>
            <person name="Konrad A."/>
            <person name="Singh S."/>
            <person name="Jensen M.F."/>
            <person name="Cong E.H."/>
            <person name="Eikeseth-Otteraa H."/>
            <person name="Noel B."/>
            <person name="Anthouard V."/>
            <person name="Porcel B.M."/>
            <person name="Kachouri-Lafond R."/>
            <person name="Nishino A."/>
            <person name="Ugolini M."/>
            <person name="Chourrout P."/>
            <person name="Nishida H."/>
            <person name="Aasland R."/>
            <person name="Huzurbazar S."/>
            <person name="Westhof E."/>
            <person name="Delsuc F."/>
            <person name="Lehrach H."/>
            <person name="Reinhardt R."/>
            <person name="Weissenbach J."/>
            <person name="Roy S.W."/>
            <person name="Artiguenave F."/>
            <person name="Postlethwait J.H."/>
            <person name="Manak J.R."/>
            <person name="Thompson E.M."/>
            <person name="Jaillon O."/>
            <person name="Du Pasquier L."/>
            <person name="Boudinot P."/>
            <person name="Liberles D.A."/>
            <person name="Volff J.N."/>
            <person name="Philippe H."/>
            <person name="Lenhard B."/>
            <person name="Roest Crollius H."/>
            <person name="Wincker P."/>
            <person name="Chourrout D."/>
        </authorList>
    </citation>
    <scope>NUCLEOTIDE SEQUENCE [LARGE SCALE GENOMIC DNA]</scope>
</reference>
<keyword evidence="6" id="KW-0624">Polysaccharide degradation</keyword>
<dbReference type="FunFam" id="2.170.140.10:FF:000001">
    <property type="entry name" value="Acidic mammalian chitinase"/>
    <property type="match status" value="1"/>
</dbReference>
<evidence type="ECO:0000259" key="10">
    <source>
        <dbReference type="PROSITE" id="PS50940"/>
    </source>
</evidence>
<feature type="region of interest" description="Disordered" evidence="9">
    <location>
        <begin position="98"/>
        <end position="122"/>
    </location>
</feature>
<dbReference type="GO" id="GO:0006032">
    <property type="term" value="P:chitin catabolic process"/>
    <property type="evidence" value="ECO:0007669"/>
    <property type="project" value="UniProtKB-KW"/>
</dbReference>
<evidence type="ECO:0000313" key="12">
    <source>
        <dbReference type="Proteomes" id="UP000001307"/>
    </source>
</evidence>
<organism evidence="11">
    <name type="scientific">Oikopleura dioica</name>
    <name type="common">Tunicate</name>
    <dbReference type="NCBI Taxonomy" id="34765"/>
    <lineage>
        <taxon>Eukaryota</taxon>
        <taxon>Metazoa</taxon>
        <taxon>Chordata</taxon>
        <taxon>Tunicata</taxon>
        <taxon>Appendicularia</taxon>
        <taxon>Copelata</taxon>
        <taxon>Oikopleuridae</taxon>
        <taxon>Oikopleura</taxon>
    </lineage>
</organism>
<dbReference type="PANTHER" id="PTHR23301">
    <property type="entry name" value="CHITIN BINDING PERITROPHIN-A"/>
    <property type="match status" value="1"/>
</dbReference>
<dbReference type="PANTHER" id="PTHR23301:SF0">
    <property type="entry name" value="CHITIN-BINDING TYPE-2 DOMAIN-CONTAINING PROTEIN-RELATED"/>
    <property type="match status" value="1"/>
</dbReference>
<proteinExistence type="predicted"/>
<comment type="catalytic activity">
    <reaction evidence="1">
        <text>Random endo-hydrolysis of N-acetyl-beta-D-glucosaminide (1-&gt;4)-beta-linkages in chitin and chitodextrins.</text>
        <dbReference type="EC" id="3.2.1.14"/>
    </reaction>
</comment>
<dbReference type="EMBL" id="FN653041">
    <property type="protein sequence ID" value="CBY09559.1"/>
    <property type="molecule type" value="Genomic_DNA"/>
</dbReference>
<keyword evidence="4" id="KW-0732">Signal</keyword>
<dbReference type="InterPro" id="IPR002557">
    <property type="entry name" value="Chitin-bd_dom"/>
</dbReference>
<dbReference type="SUPFAM" id="SSF57625">
    <property type="entry name" value="Invertebrate chitin-binding proteins"/>
    <property type="match status" value="1"/>
</dbReference>
<name>E4XEF6_OIKDI</name>
<dbReference type="Proteomes" id="UP000001307">
    <property type="component" value="Unassembled WGS sequence"/>
</dbReference>
<feature type="compositionally biased region" description="Acidic residues" evidence="9">
    <location>
        <begin position="103"/>
        <end position="113"/>
    </location>
</feature>
<keyword evidence="6" id="KW-0146">Chitin degradation</keyword>
<dbReference type="InterPro" id="IPR051940">
    <property type="entry name" value="Chitin_bind-dev_reg"/>
</dbReference>
<protein>
    <recommendedName>
        <fullName evidence="2">chitinase</fullName>
        <ecNumber evidence="2">3.2.1.14</ecNumber>
    </recommendedName>
</protein>
<evidence type="ECO:0000256" key="3">
    <source>
        <dbReference type="ARBA" id="ARBA00022669"/>
    </source>
</evidence>
<sequence>MKLSKIFVIAGVNADNFCSDKGSGMFAHKECAKFYHCAHGRTFIKNCGHGTVFDPKLQICNWPHSVDCPIKTTTTTTTTTTTKATTVNIKQQIQREMLFDHPQEEEEEEENEEEKEKSGKTRIVRKIWDSATGAFRKIVKRIG</sequence>
<dbReference type="AlphaFoldDB" id="E4XEF6"/>
<evidence type="ECO:0000256" key="8">
    <source>
        <dbReference type="ARBA" id="ARBA00023180"/>
    </source>
</evidence>
<evidence type="ECO:0000313" key="11">
    <source>
        <dbReference type="EMBL" id="CBY09559.1"/>
    </source>
</evidence>
<dbReference type="SMART" id="SM00494">
    <property type="entry name" value="ChtBD2"/>
    <property type="match status" value="1"/>
</dbReference>
<gene>
    <name evidence="11" type="ORF">GSOID_T00008563001</name>
</gene>
<evidence type="ECO:0000256" key="6">
    <source>
        <dbReference type="ARBA" id="ARBA00023024"/>
    </source>
</evidence>
<feature type="domain" description="Chitin-binding type-2" evidence="10">
    <location>
        <begin position="15"/>
        <end position="70"/>
    </location>
</feature>
<dbReference type="PROSITE" id="PS50940">
    <property type="entry name" value="CHIT_BIND_II"/>
    <property type="match status" value="1"/>
</dbReference>
<keyword evidence="3" id="KW-0147">Chitin-binding</keyword>
<dbReference type="GO" id="GO:0005576">
    <property type="term" value="C:extracellular region"/>
    <property type="evidence" value="ECO:0007669"/>
    <property type="project" value="InterPro"/>
</dbReference>
<keyword evidence="12" id="KW-1185">Reference proteome</keyword>
<evidence type="ECO:0000256" key="1">
    <source>
        <dbReference type="ARBA" id="ARBA00000822"/>
    </source>
</evidence>
<evidence type="ECO:0000256" key="2">
    <source>
        <dbReference type="ARBA" id="ARBA00012729"/>
    </source>
</evidence>
<dbReference type="Gene3D" id="2.170.140.10">
    <property type="entry name" value="Chitin binding domain"/>
    <property type="match status" value="1"/>
</dbReference>
<evidence type="ECO:0000256" key="5">
    <source>
        <dbReference type="ARBA" id="ARBA00022737"/>
    </source>
</evidence>
<dbReference type="GO" id="GO:0008843">
    <property type="term" value="F:endochitinase activity"/>
    <property type="evidence" value="ECO:0007669"/>
    <property type="project" value="UniProtKB-EC"/>
</dbReference>
<dbReference type="OrthoDB" id="6020543at2759"/>
<evidence type="ECO:0000256" key="9">
    <source>
        <dbReference type="SAM" id="MobiDB-lite"/>
    </source>
</evidence>
<dbReference type="InParanoid" id="E4XEF6"/>
<dbReference type="Pfam" id="PF01607">
    <property type="entry name" value="CBM_14"/>
    <property type="match status" value="1"/>
</dbReference>
<keyword evidence="5" id="KW-0677">Repeat</keyword>
<evidence type="ECO:0000256" key="4">
    <source>
        <dbReference type="ARBA" id="ARBA00022729"/>
    </source>
</evidence>
<keyword evidence="7" id="KW-1015">Disulfide bond</keyword>
<dbReference type="EC" id="3.2.1.14" evidence="2"/>
<dbReference type="InterPro" id="IPR036508">
    <property type="entry name" value="Chitin-bd_dom_sf"/>
</dbReference>
<evidence type="ECO:0000256" key="7">
    <source>
        <dbReference type="ARBA" id="ARBA00023157"/>
    </source>
</evidence>
<accession>E4XEF6</accession>
<keyword evidence="8" id="KW-0325">Glycoprotein</keyword>
<keyword evidence="6" id="KW-0119">Carbohydrate metabolism</keyword>
<dbReference type="GO" id="GO:0008061">
    <property type="term" value="F:chitin binding"/>
    <property type="evidence" value="ECO:0007669"/>
    <property type="project" value="UniProtKB-KW"/>
</dbReference>